<comment type="caution">
    <text evidence="1">The sequence shown here is derived from an EMBL/GenBank/DDBJ whole genome shotgun (WGS) entry which is preliminary data.</text>
</comment>
<keyword evidence="2" id="KW-1185">Reference proteome</keyword>
<reference evidence="1 2" key="1">
    <citation type="submission" date="2024-09" db="EMBL/GenBank/DDBJ databases">
        <title>The Natural Products Discovery Center: Release of the First 8490 Sequenced Strains for Exploring Actinobacteria Biosynthetic Diversity.</title>
        <authorList>
            <person name="Kalkreuter E."/>
            <person name="Kautsar S.A."/>
            <person name="Yang D."/>
            <person name="Bader C.D."/>
            <person name="Teijaro C.N."/>
            <person name="Fluegel L."/>
            <person name="Davis C.M."/>
            <person name="Simpson J.R."/>
            <person name="Lauterbach L."/>
            <person name="Steele A.D."/>
            <person name="Gui C."/>
            <person name="Meng S."/>
            <person name="Li G."/>
            <person name="Viehrig K."/>
            <person name="Ye F."/>
            <person name="Su P."/>
            <person name="Kiefer A.F."/>
            <person name="Nichols A."/>
            <person name="Cepeda A.J."/>
            <person name="Yan W."/>
            <person name="Fan B."/>
            <person name="Jiang Y."/>
            <person name="Adhikari A."/>
            <person name="Zheng C.-J."/>
            <person name="Schuster L."/>
            <person name="Cowan T.M."/>
            <person name="Smanski M.J."/>
            <person name="Chevrette M.G."/>
            <person name="De Carvalho L.P.S."/>
            <person name="Shen B."/>
        </authorList>
    </citation>
    <scope>NUCLEOTIDE SEQUENCE [LARGE SCALE GENOMIC DNA]</scope>
    <source>
        <strain evidence="1 2">NPDC058546</strain>
    </source>
</reference>
<dbReference type="Proteomes" id="UP001598251">
    <property type="component" value="Unassembled WGS sequence"/>
</dbReference>
<name>A0ABW6EJX8_9ACTN</name>
<proteinExistence type="predicted"/>
<gene>
    <name evidence="1" type="ORF">ACFWSS_21030</name>
</gene>
<evidence type="ECO:0000313" key="2">
    <source>
        <dbReference type="Proteomes" id="UP001598251"/>
    </source>
</evidence>
<organism evidence="1 2">
    <name type="scientific">Streptomyces sindenensis</name>
    <dbReference type="NCBI Taxonomy" id="67363"/>
    <lineage>
        <taxon>Bacteria</taxon>
        <taxon>Bacillati</taxon>
        <taxon>Actinomycetota</taxon>
        <taxon>Actinomycetes</taxon>
        <taxon>Kitasatosporales</taxon>
        <taxon>Streptomycetaceae</taxon>
        <taxon>Streptomyces</taxon>
    </lineage>
</organism>
<dbReference type="RefSeq" id="WP_382826298.1">
    <property type="nucleotide sequence ID" value="NZ_JBHXLY010000011.1"/>
</dbReference>
<evidence type="ECO:0000313" key="1">
    <source>
        <dbReference type="EMBL" id="MFD4215362.1"/>
    </source>
</evidence>
<protein>
    <submittedName>
        <fullName evidence="1">Uncharacterized protein</fullName>
    </submittedName>
</protein>
<sequence length="61" mass="6493">MGQTRAEVLDGAACGRFPEGDGRAAVAYSLRGEPGLIVELEEDARHPVSSQALLLARREEA</sequence>
<dbReference type="EMBL" id="JBHXOF010000013">
    <property type="protein sequence ID" value="MFD4215362.1"/>
    <property type="molecule type" value="Genomic_DNA"/>
</dbReference>
<accession>A0ABW6EJX8</accession>